<dbReference type="OrthoDB" id="580959at2"/>
<dbReference type="Proteomes" id="UP000190037">
    <property type="component" value="Unassembled WGS sequence"/>
</dbReference>
<evidence type="ECO:0000259" key="2">
    <source>
        <dbReference type="Pfam" id="PF18156"/>
    </source>
</evidence>
<feature type="domain" description="REase associating with pPIWI RE" evidence="1">
    <location>
        <begin position="254"/>
        <end position="356"/>
    </location>
</feature>
<reference evidence="3 4" key="1">
    <citation type="submission" date="2017-03" db="EMBL/GenBank/DDBJ databases">
        <title>Draft genome sequence of Streptomyces scabrisporus NF3, endophyte isolated from Amphipterygium adstringens.</title>
        <authorList>
            <person name="Vazquez M."/>
            <person name="Ceapa C.D."/>
            <person name="Rodriguez Luna D."/>
            <person name="Sanchez Esquivel S."/>
        </authorList>
    </citation>
    <scope>NUCLEOTIDE SEQUENCE [LARGE SCALE GENOMIC DNA]</scope>
    <source>
        <strain evidence="3 4">NF3</strain>
    </source>
</reference>
<dbReference type="Pfam" id="PF18156">
    <property type="entry name" value="pPIWI_RE_Y"/>
    <property type="match status" value="1"/>
</dbReference>
<dbReference type="InterPro" id="IPR041191">
    <property type="entry name" value="pPIWI_RE_Y"/>
</dbReference>
<evidence type="ECO:0008006" key="5">
    <source>
        <dbReference type="Google" id="ProtNLM"/>
    </source>
</evidence>
<protein>
    <recommendedName>
        <fullName evidence="5">REase associating with pPIWI RE domain-containing protein</fullName>
    </recommendedName>
</protein>
<organism evidence="3 4">
    <name type="scientific">Embleya scabrispora</name>
    <dbReference type="NCBI Taxonomy" id="159449"/>
    <lineage>
        <taxon>Bacteria</taxon>
        <taxon>Bacillati</taxon>
        <taxon>Actinomycetota</taxon>
        <taxon>Actinomycetes</taxon>
        <taxon>Kitasatosporales</taxon>
        <taxon>Streptomycetaceae</taxon>
        <taxon>Embleya</taxon>
    </lineage>
</organism>
<sequence>MAVLNADDPRSWRELARMHGVVLGCLPPGEGPATPAEFRLCLRLRLRDWVPLDWSLVAPELGDLAVLVGDGGAGLALSDEAFDVGQEYVQALFDDTGGFDGGREWLPSWAWQTAEQVERTTFRGLAEGDQAGYVAGRRMLIEVAAATEEALLEEYLRRGAARLDAYEPIPDDRVVIRGDARWWWPCPECGYPMLVDHLSVRCPYRQHRQRFLIASDGRGNAPVLFNAPRPPKARRAERVWCVRWGVWRHITVPGRSEVPLLAWLDDLDGVEVVWWQGMDAVDLAVTFADGSVWTGDVKDIANIDAVVARPPRADFVLLPRWRSALIPALRDHLPAGRYTVCTIEQFKRRVKERVDALRAVGAPAGTR</sequence>
<gene>
    <name evidence="3" type="ORF">B4N89_47380</name>
</gene>
<evidence type="ECO:0000313" key="4">
    <source>
        <dbReference type="Proteomes" id="UP000190037"/>
    </source>
</evidence>
<dbReference type="STRING" id="159449.B4N89_47380"/>
<name>A0A1T3NHX0_9ACTN</name>
<evidence type="ECO:0000313" key="3">
    <source>
        <dbReference type="EMBL" id="OPC76434.1"/>
    </source>
</evidence>
<dbReference type="AlphaFoldDB" id="A0A1T3NHX0"/>
<accession>A0A1T3NHX0</accession>
<comment type="caution">
    <text evidence="3">The sequence shown here is derived from an EMBL/GenBank/DDBJ whole genome shotgun (WGS) entry which is preliminary data.</text>
</comment>
<dbReference type="Pfam" id="PF18154">
    <property type="entry name" value="pPIWI_RE_REase"/>
    <property type="match status" value="1"/>
</dbReference>
<feature type="domain" description="pPIWI-RE three-gene island" evidence="2">
    <location>
        <begin position="7"/>
        <end position="147"/>
    </location>
</feature>
<keyword evidence="4" id="KW-1185">Reference proteome</keyword>
<dbReference type="InterPro" id="IPR040828">
    <property type="entry name" value="pPIWI_RE_REase"/>
</dbReference>
<proteinExistence type="predicted"/>
<evidence type="ECO:0000259" key="1">
    <source>
        <dbReference type="Pfam" id="PF18154"/>
    </source>
</evidence>
<dbReference type="EMBL" id="MWQN01000008">
    <property type="protein sequence ID" value="OPC76434.1"/>
    <property type="molecule type" value="Genomic_DNA"/>
</dbReference>